<dbReference type="AlphaFoldDB" id="A0A9Q0BKH0"/>
<accession>A0A9Q0BKH0</accession>
<dbReference type="Proteomes" id="UP001059596">
    <property type="component" value="Unassembled WGS sequence"/>
</dbReference>
<feature type="non-terminal residue" evidence="1">
    <location>
        <position position="64"/>
    </location>
</feature>
<keyword evidence="2" id="KW-1185">Reference proteome</keyword>
<evidence type="ECO:0000313" key="2">
    <source>
        <dbReference type="Proteomes" id="UP001059596"/>
    </source>
</evidence>
<sequence length="64" mass="7724">EFVPQKPDLDKQCEFEARFQSSFDSLYHIKNLLIFAQKTHKILRHICPKKRRKSHNEKQKSLTL</sequence>
<proteinExistence type="predicted"/>
<organism evidence="1 2">
    <name type="scientific">Drosophila gunungcola</name>
    <name type="common">fruit fly</name>
    <dbReference type="NCBI Taxonomy" id="103775"/>
    <lineage>
        <taxon>Eukaryota</taxon>
        <taxon>Metazoa</taxon>
        <taxon>Ecdysozoa</taxon>
        <taxon>Arthropoda</taxon>
        <taxon>Hexapoda</taxon>
        <taxon>Insecta</taxon>
        <taxon>Pterygota</taxon>
        <taxon>Neoptera</taxon>
        <taxon>Endopterygota</taxon>
        <taxon>Diptera</taxon>
        <taxon>Brachycera</taxon>
        <taxon>Muscomorpha</taxon>
        <taxon>Ephydroidea</taxon>
        <taxon>Drosophilidae</taxon>
        <taxon>Drosophila</taxon>
        <taxon>Sophophora</taxon>
    </lineage>
</organism>
<gene>
    <name evidence="1" type="ORF">M5D96_011253</name>
</gene>
<dbReference type="EMBL" id="JAMKOV010000028">
    <property type="protein sequence ID" value="KAI8035822.1"/>
    <property type="molecule type" value="Genomic_DNA"/>
</dbReference>
<comment type="caution">
    <text evidence="1">The sequence shown here is derived from an EMBL/GenBank/DDBJ whole genome shotgun (WGS) entry which is preliminary data.</text>
</comment>
<reference evidence="1" key="1">
    <citation type="journal article" date="2023" name="Genome Biol. Evol.">
        <title>Long-read-based Genome Assembly of Drosophila gunungcola Reveals Fewer Chemosensory Genes in Flower-breeding Species.</title>
        <authorList>
            <person name="Negi A."/>
            <person name="Liao B.Y."/>
            <person name="Yeh S.D."/>
        </authorList>
    </citation>
    <scope>NUCLEOTIDE SEQUENCE</scope>
    <source>
        <strain evidence="1">Sukarami</strain>
    </source>
</reference>
<name>A0A9Q0BKH0_9MUSC</name>
<protein>
    <submittedName>
        <fullName evidence="1">Uncharacterized protein</fullName>
    </submittedName>
</protein>
<evidence type="ECO:0000313" key="1">
    <source>
        <dbReference type="EMBL" id="KAI8035822.1"/>
    </source>
</evidence>